<dbReference type="GO" id="GO:0008270">
    <property type="term" value="F:zinc ion binding"/>
    <property type="evidence" value="ECO:0007669"/>
    <property type="project" value="UniProtKB-KW"/>
</dbReference>
<dbReference type="GO" id="GO:0003676">
    <property type="term" value="F:nucleic acid binding"/>
    <property type="evidence" value="ECO:0007669"/>
    <property type="project" value="InterPro"/>
</dbReference>
<protein>
    <recommendedName>
        <fullName evidence="4">CCHC-type domain-containing protein</fullName>
    </recommendedName>
</protein>
<dbReference type="AlphaFoldDB" id="A0A8H5FQ47"/>
<evidence type="ECO:0000256" key="2">
    <source>
        <dbReference type="PROSITE-ProRule" id="PRU00047"/>
    </source>
</evidence>
<dbReference type="Gene3D" id="4.10.60.10">
    <property type="entry name" value="Zinc finger, CCHC-type"/>
    <property type="match status" value="1"/>
</dbReference>
<evidence type="ECO:0000313" key="6">
    <source>
        <dbReference type="Proteomes" id="UP000559027"/>
    </source>
</evidence>
<feature type="compositionally biased region" description="Acidic residues" evidence="3">
    <location>
        <begin position="110"/>
        <end position="124"/>
    </location>
</feature>
<accession>A0A8H5FQ47</accession>
<evidence type="ECO:0000259" key="4">
    <source>
        <dbReference type="PROSITE" id="PS50158"/>
    </source>
</evidence>
<feature type="region of interest" description="Disordered" evidence="3">
    <location>
        <begin position="203"/>
        <end position="246"/>
    </location>
</feature>
<keyword evidence="1" id="KW-0507">mRNA processing</keyword>
<keyword evidence="2" id="KW-0862">Zinc</keyword>
<feature type="region of interest" description="Disordered" evidence="3">
    <location>
        <begin position="103"/>
        <end position="137"/>
    </location>
</feature>
<organism evidence="5 6">
    <name type="scientific">Leucocoprinus leucothites</name>
    <dbReference type="NCBI Taxonomy" id="201217"/>
    <lineage>
        <taxon>Eukaryota</taxon>
        <taxon>Fungi</taxon>
        <taxon>Dikarya</taxon>
        <taxon>Basidiomycota</taxon>
        <taxon>Agaricomycotina</taxon>
        <taxon>Agaricomycetes</taxon>
        <taxon>Agaricomycetidae</taxon>
        <taxon>Agaricales</taxon>
        <taxon>Agaricineae</taxon>
        <taxon>Agaricaceae</taxon>
        <taxon>Leucocoprinus</taxon>
    </lineage>
</organism>
<keyword evidence="6" id="KW-1185">Reference proteome</keyword>
<keyword evidence="2" id="KW-0479">Metal-binding</keyword>
<evidence type="ECO:0000313" key="5">
    <source>
        <dbReference type="EMBL" id="KAF5345475.1"/>
    </source>
</evidence>
<dbReference type="GO" id="GO:0006397">
    <property type="term" value="P:mRNA processing"/>
    <property type="evidence" value="ECO:0007669"/>
    <property type="project" value="UniProtKB-KW"/>
</dbReference>
<evidence type="ECO:0000256" key="3">
    <source>
        <dbReference type="SAM" id="MobiDB-lite"/>
    </source>
</evidence>
<dbReference type="InterPro" id="IPR036875">
    <property type="entry name" value="Znf_CCHC_sf"/>
</dbReference>
<reference evidence="5 6" key="1">
    <citation type="journal article" date="2020" name="ISME J.">
        <title>Uncovering the hidden diversity of litter-decomposition mechanisms in mushroom-forming fungi.</title>
        <authorList>
            <person name="Floudas D."/>
            <person name="Bentzer J."/>
            <person name="Ahren D."/>
            <person name="Johansson T."/>
            <person name="Persson P."/>
            <person name="Tunlid A."/>
        </authorList>
    </citation>
    <scope>NUCLEOTIDE SEQUENCE [LARGE SCALE GENOMIC DNA]</scope>
    <source>
        <strain evidence="5 6">CBS 146.42</strain>
    </source>
</reference>
<dbReference type="PROSITE" id="PS50158">
    <property type="entry name" value="ZF_CCHC"/>
    <property type="match status" value="1"/>
</dbReference>
<feature type="compositionally biased region" description="Basic residues" evidence="3">
    <location>
        <begin position="208"/>
        <end position="218"/>
    </location>
</feature>
<sequence length="246" mass="28582">MSLLSDPTSLKDLTMMSDLKQFKLTPKPLHSGKLLQDRHTKLSKSKGDTALDILIQDLQTDQERLKRIIDHMDLNHNIMTSIVNPYLDPDDLIKDDQEADDRGINKLGAEDDDNPEEEESEGEDINQMYNEEPSNTDRDVYSSLYSHIINNILTNKQRIALKREECFFCHKKGHFAKSCPARKVWFKSTEKTNMGSKQMQKFQSKLKQGNHRPFKPKRKDPNAMVYEIDQASDEDDPFQQYSNENF</sequence>
<dbReference type="EMBL" id="JAACJO010000045">
    <property type="protein sequence ID" value="KAF5345475.1"/>
    <property type="molecule type" value="Genomic_DNA"/>
</dbReference>
<comment type="caution">
    <text evidence="5">The sequence shown here is derived from an EMBL/GenBank/DDBJ whole genome shotgun (WGS) entry which is preliminary data.</text>
</comment>
<gene>
    <name evidence="5" type="ORF">D9756_011377</name>
</gene>
<dbReference type="Proteomes" id="UP000559027">
    <property type="component" value="Unassembled WGS sequence"/>
</dbReference>
<name>A0A8H5FQ47_9AGAR</name>
<keyword evidence="2" id="KW-0863">Zinc-finger</keyword>
<evidence type="ECO:0000256" key="1">
    <source>
        <dbReference type="ARBA" id="ARBA00022664"/>
    </source>
</evidence>
<feature type="domain" description="CCHC-type" evidence="4">
    <location>
        <begin position="166"/>
        <end position="180"/>
    </location>
</feature>
<dbReference type="SUPFAM" id="SSF57756">
    <property type="entry name" value="Retrovirus zinc finger-like domains"/>
    <property type="match status" value="1"/>
</dbReference>
<dbReference type="InterPro" id="IPR001878">
    <property type="entry name" value="Znf_CCHC"/>
</dbReference>
<proteinExistence type="predicted"/>